<dbReference type="AlphaFoldDB" id="A0A485L9T3"/>
<dbReference type="GO" id="GO:0035091">
    <property type="term" value="F:phosphatidylinositol binding"/>
    <property type="evidence" value="ECO:0007669"/>
    <property type="project" value="InterPro"/>
</dbReference>
<protein>
    <recommendedName>
        <fullName evidence="3">RING-type E3 ubiquitin transferase</fullName>
        <ecNumber evidence="3">2.3.2.27</ecNumber>
    </recommendedName>
</protein>
<sequence>MNSPLCIDALTMLTTEQSTSSIVDATLIQSAEDDLKQVTVHASAKRMLCGSDPFTMYTLIVSCVATKTWWIIQRRYKQFYAMQKQLRKLQKQAKAKAALAELHTLLAPLFAIAFPKKSLRLDTDAMVAERQEAFNNITTTLMQLRAACVVALLRPVINEMLARELTSLVALVSEFLAVPERQKDEELRRTTLRLSSPELDVAASCCKDDDDEMCSICLLTRSRAQTRCVRFAVVDEEESESVLTLSCGHSFHESCVAKWLETNMTCPLCREPATGGVFH</sequence>
<reference evidence="13 14" key="1">
    <citation type="submission" date="2019-03" db="EMBL/GenBank/DDBJ databases">
        <authorList>
            <person name="Gaulin E."/>
            <person name="Dumas B."/>
        </authorList>
    </citation>
    <scope>NUCLEOTIDE SEQUENCE [LARGE SCALE GENOMIC DNA]</scope>
    <source>
        <strain evidence="13">CBS 568.67</strain>
    </source>
</reference>
<keyword evidence="5" id="KW-0479">Metal-binding</keyword>
<comment type="catalytic activity">
    <reaction evidence="1">
        <text>S-ubiquitinyl-[E2 ubiquitin-conjugating enzyme]-L-cysteine + [acceptor protein]-L-lysine = [E2 ubiquitin-conjugating enzyme]-L-cysteine + N(6)-ubiquitinyl-[acceptor protein]-L-lysine.</text>
        <dbReference type="EC" id="2.3.2.27"/>
    </reaction>
</comment>
<dbReference type="SUPFAM" id="SSF57850">
    <property type="entry name" value="RING/U-box"/>
    <property type="match status" value="1"/>
</dbReference>
<dbReference type="OrthoDB" id="8062037at2759"/>
<evidence type="ECO:0000256" key="9">
    <source>
        <dbReference type="PROSITE-ProRule" id="PRU00175"/>
    </source>
</evidence>
<dbReference type="InterPro" id="IPR001841">
    <property type="entry name" value="Znf_RING"/>
</dbReference>
<dbReference type="CDD" id="cd06093">
    <property type="entry name" value="PX_domain"/>
    <property type="match status" value="1"/>
</dbReference>
<dbReference type="SMART" id="SM00184">
    <property type="entry name" value="RING"/>
    <property type="match status" value="1"/>
</dbReference>
<dbReference type="InterPro" id="IPR001683">
    <property type="entry name" value="PX_dom"/>
</dbReference>
<comment type="pathway">
    <text evidence="2">Protein modification; protein ubiquitination.</text>
</comment>
<evidence type="ECO:0000313" key="13">
    <source>
        <dbReference type="EMBL" id="VFT94731.1"/>
    </source>
</evidence>
<dbReference type="PROSITE" id="PS50089">
    <property type="entry name" value="ZF_RING_2"/>
    <property type="match status" value="1"/>
</dbReference>
<dbReference type="PANTHER" id="PTHR22937:SF65">
    <property type="entry name" value="E3 UBIQUITIN-PROTEIN LIGASE ARK2C"/>
    <property type="match status" value="1"/>
</dbReference>
<accession>A0A485L9T3</accession>
<organism evidence="13 14">
    <name type="scientific">Aphanomyces stellatus</name>
    <dbReference type="NCBI Taxonomy" id="120398"/>
    <lineage>
        <taxon>Eukaryota</taxon>
        <taxon>Sar</taxon>
        <taxon>Stramenopiles</taxon>
        <taxon>Oomycota</taxon>
        <taxon>Saprolegniomycetes</taxon>
        <taxon>Saprolegniales</taxon>
        <taxon>Verrucalvaceae</taxon>
        <taxon>Aphanomyces</taxon>
    </lineage>
</organism>
<gene>
    <name evidence="13" type="primary">Aste57867_17992</name>
    <name evidence="12" type="ORF">As57867_017930</name>
    <name evidence="13" type="ORF">ASTE57867_17992</name>
</gene>
<evidence type="ECO:0000256" key="4">
    <source>
        <dbReference type="ARBA" id="ARBA00022679"/>
    </source>
</evidence>
<keyword evidence="6 9" id="KW-0863">Zinc-finger</keyword>
<evidence type="ECO:0000259" key="10">
    <source>
        <dbReference type="PROSITE" id="PS50089"/>
    </source>
</evidence>
<dbReference type="EMBL" id="CAADRA010006387">
    <property type="protein sequence ID" value="VFT94731.1"/>
    <property type="molecule type" value="Genomic_DNA"/>
</dbReference>
<keyword evidence="4" id="KW-0808">Transferase</keyword>
<keyword evidence="8" id="KW-0862">Zinc</keyword>
<evidence type="ECO:0000256" key="5">
    <source>
        <dbReference type="ARBA" id="ARBA00022723"/>
    </source>
</evidence>
<dbReference type="GO" id="GO:0061630">
    <property type="term" value="F:ubiquitin protein ligase activity"/>
    <property type="evidence" value="ECO:0007669"/>
    <property type="project" value="UniProtKB-EC"/>
</dbReference>
<dbReference type="Gene3D" id="3.30.1520.10">
    <property type="entry name" value="Phox-like domain"/>
    <property type="match status" value="1"/>
</dbReference>
<dbReference type="InterPro" id="IPR045191">
    <property type="entry name" value="MBR1/2-like"/>
</dbReference>
<dbReference type="InterPro" id="IPR036871">
    <property type="entry name" value="PX_dom_sf"/>
</dbReference>
<feature type="domain" description="RING-type" evidence="10">
    <location>
        <begin position="214"/>
        <end position="270"/>
    </location>
</feature>
<dbReference type="PROSITE" id="PS50195">
    <property type="entry name" value="PX"/>
    <property type="match status" value="1"/>
</dbReference>
<keyword evidence="7" id="KW-0833">Ubl conjugation pathway</keyword>
<reference evidence="12" key="2">
    <citation type="submission" date="2019-06" db="EMBL/GenBank/DDBJ databases">
        <title>Genomics analysis of Aphanomyces spp. identifies a new class of oomycete effector associated with host adaptation.</title>
        <authorList>
            <person name="Gaulin E."/>
        </authorList>
    </citation>
    <scope>NUCLEOTIDE SEQUENCE</scope>
    <source>
        <strain evidence="12">CBS 578.67</strain>
    </source>
</reference>
<evidence type="ECO:0000256" key="6">
    <source>
        <dbReference type="ARBA" id="ARBA00022771"/>
    </source>
</evidence>
<proteinExistence type="predicted"/>
<dbReference type="PANTHER" id="PTHR22937">
    <property type="entry name" value="E3 UBIQUITIN-PROTEIN LIGASE RNF165"/>
    <property type="match status" value="1"/>
</dbReference>
<evidence type="ECO:0000313" key="12">
    <source>
        <dbReference type="EMBL" id="KAF0690624.1"/>
    </source>
</evidence>
<dbReference type="Proteomes" id="UP000332933">
    <property type="component" value="Unassembled WGS sequence"/>
</dbReference>
<feature type="domain" description="PX" evidence="11">
    <location>
        <begin position="35"/>
        <end position="182"/>
    </location>
</feature>
<dbReference type="EC" id="2.3.2.27" evidence="3"/>
<evidence type="ECO:0000256" key="2">
    <source>
        <dbReference type="ARBA" id="ARBA00004906"/>
    </source>
</evidence>
<dbReference type="InterPro" id="IPR013083">
    <property type="entry name" value="Znf_RING/FYVE/PHD"/>
</dbReference>
<name>A0A485L9T3_9STRA</name>
<keyword evidence="14" id="KW-1185">Reference proteome</keyword>
<dbReference type="SUPFAM" id="SSF64268">
    <property type="entry name" value="PX domain"/>
    <property type="match status" value="1"/>
</dbReference>
<dbReference type="EMBL" id="VJMH01006366">
    <property type="protein sequence ID" value="KAF0690624.1"/>
    <property type="molecule type" value="Genomic_DNA"/>
</dbReference>
<dbReference type="Pfam" id="PF12678">
    <property type="entry name" value="zf-rbx1"/>
    <property type="match status" value="1"/>
</dbReference>
<evidence type="ECO:0000256" key="8">
    <source>
        <dbReference type="ARBA" id="ARBA00022833"/>
    </source>
</evidence>
<evidence type="ECO:0000256" key="1">
    <source>
        <dbReference type="ARBA" id="ARBA00000900"/>
    </source>
</evidence>
<evidence type="ECO:0000259" key="11">
    <source>
        <dbReference type="PROSITE" id="PS50195"/>
    </source>
</evidence>
<dbReference type="GO" id="GO:0008270">
    <property type="term" value="F:zinc ion binding"/>
    <property type="evidence" value="ECO:0007669"/>
    <property type="project" value="UniProtKB-KW"/>
</dbReference>
<dbReference type="InterPro" id="IPR024766">
    <property type="entry name" value="Znf_RING_H2"/>
</dbReference>
<evidence type="ECO:0000313" key="14">
    <source>
        <dbReference type="Proteomes" id="UP000332933"/>
    </source>
</evidence>
<evidence type="ECO:0000256" key="7">
    <source>
        <dbReference type="ARBA" id="ARBA00022786"/>
    </source>
</evidence>
<evidence type="ECO:0000256" key="3">
    <source>
        <dbReference type="ARBA" id="ARBA00012483"/>
    </source>
</evidence>
<dbReference type="Gene3D" id="3.30.40.10">
    <property type="entry name" value="Zinc/RING finger domain, C3HC4 (zinc finger)"/>
    <property type="match status" value="1"/>
</dbReference>